<dbReference type="PANTHER" id="PTHR12081:SF82">
    <property type="entry name" value="E2F_DP FAMILY WINGED-HELIX DNA-BINDING DOMAIN-CONTAINING PROTEIN"/>
    <property type="match status" value="1"/>
</dbReference>
<dbReference type="AlphaFoldDB" id="A0A3L6PUW7"/>
<dbReference type="Pfam" id="PF02319">
    <property type="entry name" value="WHD_E2F_TDP"/>
    <property type="match status" value="1"/>
</dbReference>
<keyword evidence="6" id="KW-0539">Nucleus</keyword>
<dbReference type="Gene3D" id="1.10.10.10">
    <property type="entry name" value="Winged helix-like DNA-binding domain superfamily/Winged helix DNA-binding domain"/>
    <property type="match status" value="1"/>
</dbReference>
<protein>
    <submittedName>
        <fullName evidence="9">Transcription factor E2FB-like isoform X3</fullName>
    </submittedName>
</protein>
<dbReference type="EMBL" id="PQIB02000015">
    <property type="protein sequence ID" value="RLM65397.1"/>
    <property type="molecule type" value="Genomic_DNA"/>
</dbReference>
<keyword evidence="3 6" id="KW-0238">DNA-binding</keyword>
<evidence type="ECO:0000256" key="2">
    <source>
        <dbReference type="ARBA" id="ARBA00023015"/>
    </source>
</evidence>
<comment type="similarity">
    <text evidence="1 6">Belongs to the E2F/DP family.</text>
</comment>
<dbReference type="Gene3D" id="6.10.250.540">
    <property type="match status" value="1"/>
</dbReference>
<dbReference type="InterPro" id="IPR037241">
    <property type="entry name" value="E2F-DP_heterodim"/>
</dbReference>
<dbReference type="GO" id="GO:0000978">
    <property type="term" value="F:RNA polymerase II cis-regulatory region sequence-specific DNA binding"/>
    <property type="evidence" value="ECO:0007669"/>
    <property type="project" value="InterPro"/>
</dbReference>
<dbReference type="CDD" id="cd14660">
    <property type="entry name" value="E2F_DD"/>
    <property type="match status" value="1"/>
</dbReference>
<name>A0A3L6PUW7_PANMI</name>
<evidence type="ECO:0000256" key="7">
    <source>
        <dbReference type="SAM" id="MobiDB-lite"/>
    </source>
</evidence>
<reference evidence="10" key="1">
    <citation type="journal article" date="2019" name="Nat. Commun.">
        <title>The genome of broomcorn millet.</title>
        <authorList>
            <person name="Zou C."/>
            <person name="Miki D."/>
            <person name="Li D."/>
            <person name="Tang Q."/>
            <person name="Xiao L."/>
            <person name="Rajput S."/>
            <person name="Deng P."/>
            <person name="Jia W."/>
            <person name="Huang R."/>
            <person name="Zhang M."/>
            <person name="Sun Y."/>
            <person name="Hu J."/>
            <person name="Fu X."/>
            <person name="Schnable P.S."/>
            <person name="Li F."/>
            <person name="Zhang H."/>
            <person name="Feng B."/>
            <person name="Zhu X."/>
            <person name="Liu R."/>
            <person name="Schnable J.C."/>
            <person name="Zhu J.-K."/>
            <person name="Zhang H."/>
        </authorList>
    </citation>
    <scope>NUCLEOTIDE SEQUENCE [LARGE SCALE GENOMIC DNA]</scope>
</reference>
<dbReference type="InterPro" id="IPR036390">
    <property type="entry name" value="WH_DNA-bd_sf"/>
</dbReference>
<dbReference type="InterPro" id="IPR015633">
    <property type="entry name" value="E2F"/>
</dbReference>
<dbReference type="Proteomes" id="UP000275267">
    <property type="component" value="Unassembled WGS sequence"/>
</dbReference>
<feature type="region of interest" description="Disordered" evidence="7">
    <location>
        <begin position="163"/>
        <end position="190"/>
    </location>
</feature>
<feature type="region of interest" description="Disordered" evidence="7">
    <location>
        <begin position="31"/>
        <end position="53"/>
    </location>
</feature>
<dbReference type="InterPro" id="IPR003316">
    <property type="entry name" value="E2F_WHTH_DNA-bd_dom"/>
</dbReference>
<evidence type="ECO:0000256" key="3">
    <source>
        <dbReference type="ARBA" id="ARBA00023125"/>
    </source>
</evidence>
<dbReference type="GO" id="GO:0090575">
    <property type="term" value="C:RNA polymerase II transcription regulator complex"/>
    <property type="evidence" value="ECO:0007669"/>
    <property type="project" value="TreeGrafter"/>
</dbReference>
<evidence type="ECO:0000313" key="10">
    <source>
        <dbReference type="Proteomes" id="UP000275267"/>
    </source>
</evidence>
<accession>A0A3L6PUW7</accession>
<evidence type="ECO:0000256" key="5">
    <source>
        <dbReference type="ARBA" id="ARBA00023306"/>
    </source>
</evidence>
<keyword evidence="4 6" id="KW-0804">Transcription</keyword>
<keyword evidence="5" id="KW-0131">Cell cycle</keyword>
<proteinExistence type="inferred from homology"/>
<organism evidence="9 10">
    <name type="scientific">Panicum miliaceum</name>
    <name type="common">Proso millet</name>
    <name type="synonym">Broomcorn millet</name>
    <dbReference type="NCBI Taxonomy" id="4540"/>
    <lineage>
        <taxon>Eukaryota</taxon>
        <taxon>Viridiplantae</taxon>
        <taxon>Streptophyta</taxon>
        <taxon>Embryophyta</taxon>
        <taxon>Tracheophyta</taxon>
        <taxon>Spermatophyta</taxon>
        <taxon>Magnoliopsida</taxon>
        <taxon>Liliopsida</taxon>
        <taxon>Poales</taxon>
        <taxon>Poaceae</taxon>
        <taxon>PACMAD clade</taxon>
        <taxon>Panicoideae</taxon>
        <taxon>Panicodae</taxon>
        <taxon>Paniceae</taxon>
        <taxon>Panicinae</taxon>
        <taxon>Panicum</taxon>
        <taxon>Panicum sect. Panicum</taxon>
    </lineage>
</organism>
<dbReference type="SUPFAM" id="SSF144074">
    <property type="entry name" value="E2F-DP heterodimerization region"/>
    <property type="match status" value="1"/>
</dbReference>
<dbReference type="GO" id="GO:0000981">
    <property type="term" value="F:DNA-binding transcription factor activity, RNA polymerase II-specific"/>
    <property type="evidence" value="ECO:0007669"/>
    <property type="project" value="TreeGrafter"/>
</dbReference>
<evidence type="ECO:0000256" key="6">
    <source>
        <dbReference type="RuleBase" id="RU003796"/>
    </source>
</evidence>
<dbReference type="PANTHER" id="PTHR12081">
    <property type="entry name" value="TRANSCRIPTION FACTOR E2F"/>
    <property type="match status" value="1"/>
</dbReference>
<keyword evidence="2 6" id="KW-0805">Transcription regulation</keyword>
<dbReference type="STRING" id="4540.A0A3L6PUW7"/>
<feature type="region of interest" description="Disordered" evidence="7">
    <location>
        <begin position="396"/>
        <end position="415"/>
    </location>
</feature>
<evidence type="ECO:0000259" key="8">
    <source>
        <dbReference type="SMART" id="SM01372"/>
    </source>
</evidence>
<gene>
    <name evidence="9" type="ORF">C2845_PM16G07210</name>
</gene>
<comment type="subcellular location">
    <subcellularLocation>
        <location evidence="6">Nucleus</location>
    </subcellularLocation>
</comment>
<dbReference type="OrthoDB" id="1743261at2759"/>
<dbReference type="SMART" id="SM01372">
    <property type="entry name" value="E2F_TDP"/>
    <property type="match status" value="1"/>
</dbReference>
<keyword evidence="10" id="KW-1185">Reference proteome</keyword>
<evidence type="ECO:0000256" key="4">
    <source>
        <dbReference type="ARBA" id="ARBA00023163"/>
    </source>
</evidence>
<evidence type="ECO:0000256" key="1">
    <source>
        <dbReference type="ARBA" id="ARBA00010940"/>
    </source>
</evidence>
<dbReference type="InterPro" id="IPR036388">
    <property type="entry name" value="WH-like_DNA-bd_sf"/>
</dbReference>
<dbReference type="FunFam" id="1.10.10.10:FF:000008">
    <property type="entry name" value="E2F transcription factor 1"/>
    <property type="match status" value="1"/>
</dbReference>
<feature type="domain" description="E2F/DP family winged-helix DNA-binding" evidence="8">
    <location>
        <begin position="194"/>
        <end position="259"/>
    </location>
</feature>
<dbReference type="GO" id="GO:0046983">
    <property type="term" value="F:protein dimerization activity"/>
    <property type="evidence" value="ECO:0007669"/>
    <property type="project" value="InterPro"/>
</dbReference>
<comment type="caution">
    <text evidence="9">The sequence shown here is derived from an EMBL/GenBank/DDBJ whole genome shotgun (WGS) entry which is preliminary data.</text>
</comment>
<evidence type="ECO:0000313" key="9">
    <source>
        <dbReference type="EMBL" id="RLM65397.1"/>
    </source>
</evidence>
<dbReference type="InterPro" id="IPR032198">
    <property type="entry name" value="E2F_CC-MB"/>
</dbReference>
<sequence>MSGAARPAAAQQIVQSLQRCARLPPAGPPFADALGDYNRLPPPSSSATAAAPLAGGHGDFEEGIVVGTPPNNLSEVENTAAVKLPRMGSTRPIGRLLALKAKGRHNECALLFCCEIELKRKAPYGESNTAESLELVMTSPGFIGGVGSPLRAPVSGKSARTYKSKAKCSKPVPQTPISNAASPGNPPTPAGPCRYDSSLALLTRKFVNLLKQAQDGILDLNSTADKLDVQKRRIYDITNVLEGIGLIEKKLKNRICWKGLDESGTNLDNDLSVLKNKVENLNLQEQALDEHISKMHKKLKELTEDESRQRWLFLTEDDIKGLPCFQNQTLIAIKAPHGSSVEVPNPDVMTGESFRRRYRIIIRSTMGPIALYLVSNFEMKSEEKLDDTATLASHTHLAKRASSVKGPRTKRAGQSRSKEVVVNAQQIHKTPDLNAPYPSEGMLKITPSDVDSDADYWLLRDDDVSITDMWRTARILFGMYS</sequence>
<dbReference type="SUPFAM" id="SSF46785">
    <property type="entry name" value="Winged helix' DNA-binding domain"/>
    <property type="match status" value="1"/>
</dbReference>
<dbReference type="Pfam" id="PF16421">
    <property type="entry name" value="E2F_CC-MB"/>
    <property type="match status" value="1"/>
</dbReference>